<evidence type="ECO:0000313" key="10">
    <source>
        <dbReference type="Proteomes" id="UP000322981"/>
    </source>
</evidence>
<feature type="domain" description="Multidrug resistance protein MdtA-like C-terminal permuted SH3" evidence="8">
    <location>
        <begin position="279"/>
        <end position="342"/>
    </location>
</feature>
<dbReference type="InterPro" id="IPR006143">
    <property type="entry name" value="RND_pump_MFP"/>
</dbReference>
<gene>
    <name evidence="9" type="ORF">F2Q65_13365</name>
</gene>
<reference evidence="9 10" key="1">
    <citation type="submission" date="2019-09" db="EMBL/GenBank/DDBJ databases">
        <title>Whole-genome sequence of the purple sulfur bacterium Thiohalocapsa marina DSM 19078.</title>
        <authorList>
            <person name="Kyndt J.A."/>
            <person name="Meyer T.E."/>
        </authorList>
    </citation>
    <scope>NUCLEOTIDE SEQUENCE [LARGE SCALE GENOMIC DNA]</scope>
    <source>
        <strain evidence="9 10">DSM 19078</strain>
    </source>
</reference>
<dbReference type="Pfam" id="PF25967">
    <property type="entry name" value="RND-MFP_C"/>
    <property type="match status" value="1"/>
</dbReference>
<dbReference type="GO" id="GO:0015562">
    <property type="term" value="F:efflux transmembrane transporter activity"/>
    <property type="evidence" value="ECO:0007669"/>
    <property type="project" value="TreeGrafter"/>
</dbReference>
<dbReference type="NCBIfam" id="TIGR01730">
    <property type="entry name" value="RND_mfp"/>
    <property type="match status" value="1"/>
</dbReference>
<evidence type="ECO:0000259" key="6">
    <source>
        <dbReference type="Pfam" id="PF25917"/>
    </source>
</evidence>
<comment type="subcellular location">
    <subcellularLocation>
        <location evidence="1">Cell envelope</location>
    </subcellularLocation>
</comment>
<dbReference type="Gene3D" id="1.10.287.470">
    <property type="entry name" value="Helix hairpin bin"/>
    <property type="match status" value="1"/>
</dbReference>
<dbReference type="Gene3D" id="2.40.30.170">
    <property type="match status" value="1"/>
</dbReference>
<evidence type="ECO:0000259" key="8">
    <source>
        <dbReference type="Pfam" id="PF25967"/>
    </source>
</evidence>
<dbReference type="SUPFAM" id="SSF111369">
    <property type="entry name" value="HlyD-like secretion proteins"/>
    <property type="match status" value="1"/>
</dbReference>
<dbReference type="Pfam" id="PF25954">
    <property type="entry name" value="Beta-barrel_RND_2"/>
    <property type="match status" value="1"/>
</dbReference>
<dbReference type="PANTHER" id="PTHR30469:SF11">
    <property type="entry name" value="BLL4320 PROTEIN"/>
    <property type="match status" value="1"/>
</dbReference>
<keyword evidence="3" id="KW-0813">Transport</keyword>
<organism evidence="9 10">
    <name type="scientific">Thiohalocapsa marina</name>
    <dbReference type="NCBI Taxonomy" id="424902"/>
    <lineage>
        <taxon>Bacteria</taxon>
        <taxon>Pseudomonadati</taxon>
        <taxon>Pseudomonadota</taxon>
        <taxon>Gammaproteobacteria</taxon>
        <taxon>Chromatiales</taxon>
        <taxon>Chromatiaceae</taxon>
        <taxon>Thiohalocapsa</taxon>
    </lineage>
</organism>
<dbReference type="PANTHER" id="PTHR30469">
    <property type="entry name" value="MULTIDRUG RESISTANCE PROTEIN MDTA"/>
    <property type="match status" value="1"/>
</dbReference>
<dbReference type="OrthoDB" id="9806939at2"/>
<feature type="region of interest" description="Disordered" evidence="4">
    <location>
        <begin position="356"/>
        <end position="375"/>
    </location>
</feature>
<dbReference type="GO" id="GO:1990281">
    <property type="term" value="C:efflux pump complex"/>
    <property type="evidence" value="ECO:0007669"/>
    <property type="project" value="TreeGrafter"/>
</dbReference>
<dbReference type="Gene3D" id="2.40.420.20">
    <property type="match status" value="1"/>
</dbReference>
<dbReference type="Proteomes" id="UP000322981">
    <property type="component" value="Unassembled WGS sequence"/>
</dbReference>
<dbReference type="RefSeq" id="WP_150093911.1">
    <property type="nucleotide sequence ID" value="NZ_JBFUOH010000085.1"/>
</dbReference>
<dbReference type="Pfam" id="PF25917">
    <property type="entry name" value="BSH_RND"/>
    <property type="match status" value="1"/>
</dbReference>
<evidence type="ECO:0000256" key="1">
    <source>
        <dbReference type="ARBA" id="ARBA00004196"/>
    </source>
</evidence>
<dbReference type="InterPro" id="IPR058792">
    <property type="entry name" value="Beta-barrel_RND_2"/>
</dbReference>
<evidence type="ECO:0000313" key="9">
    <source>
        <dbReference type="EMBL" id="KAA6184175.1"/>
    </source>
</evidence>
<feature type="domain" description="CusB-like beta-barrel" evidence="7">
    <location>
        <begin position="198"/>
        <end position="271"/>
    </location>
</feature>
<feature type="domain" description="Multidrug resistance protein MdtA-like barrel-sandwich hybrid" evidence="6">
    <location>
        <begin position="69"/>
        <end position="189"/>
    </location>
</feature>
<sequence length="375" mass="41184">MIKRLLLVLLFLAALLAGLGYLKFQQIQGQIALFSQPAPPKTVLATRVETSTWQPRLHSVGDVQGAQGVLVNNQVAGQVQNILFESGDLVQAGQPLVQLDTEVDAADLAGLMASLELAETQLKRNQKLLRDRAVSQDDFDEISAQVSQAKAQVQAKRALIEKKTIRAPFDGQLGIRRVDLGQFLPAGSAIVELEALDPVYVDFALPERHLARLHTGQTVRITVTAYPGQMFEGQIQAINPTLDRNTRNVRVRALLQNPERQLRPGMFAQVETLLPARDQVLTLPREAITFNTYGDSVFVIQQKDTDTEPQLQVQRRQIRTGEVHADRIEILDGLEAGERVVAVGHVKLRNGDQVRIAEDDKPADQAPAPAGAPAP</sequence>
<dbReference type="Gene3D" id="2.40.50.100">
    <property type="match status" value="1"/>
</dbReference>
<proteinExistence type="inferred from homology"/>
<evidence type="ECO:0000259" key="5">
    <source>
        <dbReference type="Pfam" id="PF25876"/>
    </source>
</evidence>
<dbReference type="InterPro" id="IPR058625">
    <property type="entry name" value="MdtA-like_BSH"/>
</dbReference>
<dbReference type="AlphaFoldDB" id="A0A5M8FP31"/>
<evidence type="ECO:0000256" key="2">
    <source>
        <dbReference type="ARBA" id="ARBA00009477"/>
    </source>
</evidence>
<name>A0A5M8FP31_9GAMM</name>
<evidence type="ECO:0000259" key="7">
    <source>
        <dbReference type="Pfam" id="PF25954"/>
    </source>
</evidence>
<dbReference type="FunFam" id="2.40.30.170:FF:000010">
    <property type="entry name" value="Efflux RND transporter periplasmic adaptor subunit"/>
    <property type="match status" value="1"/>
</dbReference>
<evidence type="ECO:0000256" key="4">
    <source>
        <dbReference type="SAM" id="MobiDB-lite"/>
    </source>
</evidence>
<dbReference type="InterPro" id="IPR058624">
    <property type="entry name" value="MdtA-like_HH"/>
</dbReference>
<dbReference type="Pfam" id="PF25876">
    <property type="entry name" value="HH_MFP_RND"/>
    <property type="match status" value="1"/>
</dbReference>
<evidence type="ECO:0000256" key="3">
    <source>
        <dbReference type="ARBA" id="ARBA00022448"/>
    </source>
</evidence>
<protein>
    <submittedName>
        <fullName evidence="9">Efflux RND transporter periplasmic adaptor subunit</fullName>
    </submittedName>
</protein>
<comment type="caution">
    <text evidence="9">The sequence shown here is derived from an EMBL/GenBank/DDBJ whole genome shotgun (WGS) entry which is preliminary data.</text>
</comment>
<dbReference type="InterPro" id="IPR058627">
    <property type="entry name" value="MdtA-like_C"/>
</dbReference>
<feature type="domain" description="Multidrug resistance protein MdtA-like alpha-helical hairpin" evidence="5">
    <location>
        <begin position="106"/>
        <end position="162"/>
    </location>
</feature>
<comment type="similarity">
    <text evidence="2">Belongs to the membrane fusion protein (MFP) (TC 8.A.1) family.</text>
</comment>
<accession>A0A5M8FP31</accession>
<keyword evidence="10" id="KW-1185">Reference proteome</keyword>
<dbReference type="EMBL" id="VWXX01000023">
    <property type="protein sequence ID" value="KAA6184175.1"/>
    <property type="molecule type" value="Genomic_DNA"/>
</dbReference>